<dbReference type="GO" id="GO:0016301">
    <property type="term" value="F:kinase activity"/>
    <property type="evidence" value="ECO:0007669"/>
    <property type="project" value="UniProtKB-KW"/>
</dbReference>
<evidence type="ECO:0000313" key="2">
    <source>
        <dbReference type="EMBL" id="MBB5018558.1"/>
    </source>
</evidence>
<keyword evidence="1 2" id="KW-0808">Transferase</keyword>
<keyword evidence="1 2" id="KW-0418">Kinase</keyword>
<comment type="function">
    <text evidence="1">Catalyzes the specific phosphorylation of 1,6-anhydro-N-acetylmuramic acid (anhMurNAc) with the simultaneous cleavage of the 1,6-anhydro ring, generating MurNAc-6-P. Is required for the utilization of anhMurNAc either imported from the medium or derived from its own cell wall murein, and thus plays a role in cell wall recycling.</text>
</comment>
<sequence length="365" mass="39121">MNPSTHYIGLMSGTSLDGVDAALVDFQAGTPQLQETYYLPYPADLVAALLAIHDSGPDELHRAALLSQQLAICYANAVQGLLAKAQLPASAIKAIGNHGQTIRHRPEYGYTLQLGNHALLAERVGIDVIADFRSRDIAAGGQGAPLVPAFHHAVFSLPGETRAVLNIGGIANISLLMADGEIRGFDTGPGNLLMNAWIHQHRQQPYDAGGHWAQQGKVIEPMLADMLTDPYFKAPIPKSTGRDLFNLAWLARFQPDHHAAVDVQATLLALTCHSIADSLRAHAPDCHHLYVCGGGAHNTALMASLQHALPHLTVLITDQLGIGVDWMEAIAFAWLAYRFDHGLPGNLPSVTGADGLRRLGVLYPA</sequence>
<dbReference type="RefSeq" id="WP_184038006.1">
    <property type="nucleotide sequence ID" value="NZ_JACHHY010000009.1"/>
</dbReference>
<keyword evidence="3" id="KW-1185">Reference proteome</keyword>
<dbReference type="GO" id="GO:0005524">
    <property type="term" value="F:ATP binding"/>
    <property type="evidence" value="ECO:0007669"/>
    <property type="project" value="UniProtKB-UniRule"/>
</dbReference>
<feature type="binding site" evidence="1">
    <location>
        <begin position="13"/>
        <end position="20"/>
    </location>
    <ligand>
        <name>ATP</name>
        <dbReference type="ChEBI" id="CHEBI:30616"/>
    </ligand>
</feature>
<dbReference type="Gene3D" id="3.30.420.40">
    <property type="match status" value="2"/>
</dbReference>
<keyword evidence="1" id="KW-0119">Carbohydrate metabolism</keyword>
<dbReference type="PANTHER" id="PTHR30605:SF0">
    <property type="entry name" value="ANHYDRO-N-ACETYLMURAMIC ACID KINASE"/>
    <property type="match status" value="1"/>
</dbReference>
<dbReference type="CDD" id="cd24050">
    <property type="entry name" value="ASKHA_NBD_ANMK"/>
    <property type="match status" value="1"/>
</dbReference>
<dbReference type="UniPathway" id="UPA00544"/>
<protein>
    <recommendedName>
        <fullName evidence="1">Anhydro-N-acetylmuramic acid kinase</fullName>
        <ecNumber evidence="1">2.7.1.170</ecNumber>
    </recommendedName>
    <alternativeName>
        <fullName evidence="1">AnhMurNAc kinase</fullName>
    </alternativeName>
</protein>
<organism evidence="2 3">
    <name type="scientific">Chitinivorax tropicus</name>
    <dbReference type="NCBI Taxonomy" id="714531"/>
    <lineage>
        <taxon>Bacteria</taxon>
        <taxon>Pseudomonadati</taxon>
        <taxon>Pseudomonadota</taxon>
        <taxon>Betaproteobacteria</taxon>
        <taxon>Chitinivorax</taxon>
    </lineage>
</organism>
<dbReference type="NCBIfam" id="NF007139">
    <property type="entry name" value="PRK09585.1-3"/>
    <property type="match status" value="1"/>
</dbReference>
<proteinExistence type="inferred from homology"/>
<dbReference type="HAMAP" id="MF_01270">
    <property type="entry name" value="AnhMurNAc_kinase"/>
    <property type="match status" value="1"/>
</dbReference>
<dbReference type="InterPro" id="IPR005338">
    <property type="entry name" value="Anhydro_N_Ac-Mur_kinase"/>
</dbReference>
<accession>A0A840MIT0</accession>
<dbReference type="EMBL" id="JACHHY010000009">
    <property type="protein sequence ID" value="MBB5018558.1"/>
    <property type="molecule type" value="Genomic_DNA"/>
</dbReference>
<dbReference type="InterPro" id="IPR043129">
    <property type="entry name" value="ATPase_NBD"/>
</dbReference>
<dbReference type="PANTHER" id="PTHR30605">
    <property type="entry name" value="ANHYDRO-N-ACETYLMURAMIC ACID KINASE"/>
    <property type="match status" value="1"/>
</dbReference>
<comment type="pathway">
    <text evidence="1">Cell wall biogenesis; peptidoglycan recycling.</text>
</comment>
<evidence type="ECO:0000256" key="1">
    <source>
        <dbReference type="HAMAP-Rule" id="MF_01270"/>
    </source>
</evidence>
<dbReference type="GO" id="GO:0097175">
    <property type="term" value="P:1,6-anhydro-N-acetyl-beta-muramic acid catabolic process"/>
    <property type="evidence" value="ECO:0007669"/>
    <property type="project" value="UniProtKB-UniRule"/>
</dbReference>
<dbReference type="EC" id="2.7.1.170" evidence="1"/>
<comment type="similarity">
    <text evidence="1">Belongs to the anhydro-N-acetylmuramic acid kinase family.</text>
</comment>
<dbReference type="Proteomes" id="UP000575898">
    <property type="component" value="Unassembled WGS sequence"/>
</dbReference>
<dbReference type="AlphaFoldDB" id="A0A840MIT0"/>
<keyword evidence="1" id="KW-0067">ATP-binding</keyword>
<evidence type="ECO:0000313" key="3">
    <source>
        <dbReference type="Proteomes" id="UP000575898"/>
    </source>
</evidence>
<comment type="pathway">
    <text evidence="1">Amino-sugar metabolism; 1,6-anhydro-N-acetylmuramate degradation.</text>
</comment>
<comment type="caution">
    <text evidence="2">The sequence shown here is derived from an EMBL/GenBank/DDBJ whole genome shotgun (WGS) entry which is preliminary data.</text>
</comment>
<gene>
    <name evidence="1" type="primary">anmK</name>
    <name evidence="2" type="ORF">HNQ59_001847</name>
</gene>
<dbReference type="UniPathway" id="UPA00343"/>
<name>A0A840MIT0_9PROT</name>
<dbReference type="GO" id="GO:0016773">
    <property type="term" value="F:phosphotransferase activity, alcohol group as acceptor"/>
    <property type="evidence" value="ECO:0007669"/>
    <property type="project" value="UniProtKB-UniRule"/>
</dbReference>
<reference evidence="2 3" key="1">
    <citation type="submission" date="2020-08" db="EMBL/GenBank/DDBJ databases">
        <title>Genomic Encyclopedia of Type Strains, Phase IV (KMG-IV): sequencing the most valuable type-strain genomes for metagenomic binning, comparative biology and taxonomic classification.</title>
        <authorList>
            <person name="Goeker M."/>
        </authorList>
    </citation>
    <scope>NUCLEOTIDE SEQUENCE [LARGE SCALE GENOMIC DNA]</scope>
    <source>
        <strain evidence="2 3">DSM 27165</strain>
    </source>
</reference>
<keyword evidence="1" id="KW-0547">Nucleotide-binding</keyword>
<dbReference type="Pfam" id="PF03702">
    <property type="entry name" value="AnmK"/>
    <property type="match status" value="1"/>
</dbReference>
<comment type="catalytic activity">
    <reaction evidence="1">
        <text>1,6-anhydro-N-acetyl-beta-muramate + ATP + H2O = N-acetyl-D-muramate 6-phosphate + ADP + H(+)</text>
        <dbReference type="Rhea" id="RHEA:24952"/>
        <dbReference type="ChEBI" id="CHEBI:15377"/>
        <dbReference type="ChEBI" id="CHEBI:15378"/>
        <dbReference type="ChEBI" id="CHEBI:30616"/>
        <dbReference type="ChEBI" id="CHEBI:58690"/>
        <dbReference type="ChEBI" id="CHEBI:58722"/>
        <dbReference type="ChEBI" id="CHEBI:456216"/>
        <dbReference type="EC" id="2.7.1.170"/>
    </reaction>
</comment>
<dbReference type="GO" id="GO:0006040">
    <property type="term" value="P:amino sugar metabolic process"/>
    <property type="evidence" value="ECO:0007669"/>
    <property type="project" value="InterPro"/>
</dbReference>
<dbReference type="SUPFAM" id="SSF53067">
    <property type="entry name" value="Actin-like ATPase domain"/>
    <property type="match status" value="1"/>
</dbReference>
<dbReference type="GO" id="GO:0009254">
    <property type="term" value="P:peptidoglycan turnover"/>
    <property type="evidence" value="ECO:0007669"/>
    <property type="project" value="UniProtKB-UniRule"/>
</dbReference>